<feature type="transmembrane region" description="Helical" evidence="2">
    <location>
        <begin position="186"/>
        <end position="213"/>
    </location>
</feature>
<feature type="transmembrane region" description="Helical" evidence="2">
    <location>
        <begin position="141"/>
        <end position="174"/>
    </location>
</feature>
<reference evidence="4" key="1">
    <citation type="submission" date="2018-05" db="EMBL/GenBank/DDBJ databases">
        <authorList>
            <person name="Lanie J.A."/>
            <person name="Ng W.-L."/>
            <person name="Kazmierczak K.M."/>
            <person name="Andrzejewski T.M."/>
            <person name="Davidsen T.M."/>
            <person name="Wayne K.J."/>
            <person name="Tettelin H."/>
            <person name="Glass J.I."/>
            <person name="Rusch D."/>
            <person name="Podicherti R."/>
            <person name="Tsui H.-C.T."/>
            <person name="Winkler M.E."/>
        </authorList>
    </citation>
    <scope>NUCLEOTIDE SEQUENCE</scope>
</reference>
<feature type="transmembrane region" description="Helical" evidence="2">
    <location>
        <begin position="83"/>
        <end position="102"/>
    </location>
</feature>
<dbReference type="GO" id="GO:0006465">
    <property type="term" value="P:signal peptide processing"/>
    <property type="evidence" value="ECO:0007669"/>
    <property type="project" value="TreeGrafter"/>
</dbReference>
<protein>
    <recommendedName>
        <fullName evidence="3">Prepilin type IV endopeptidase peptidase domain-containing protein</fullName>
    </recommendedName>
</protein>
<dbReference type="GO" id="GO:0005886">
    <property type="term" value="C:plasma membrane"/>
    <property type="evidence" value="ECO:0007669"/>
    <property type="project" value="TreeGrafter"/>
</dbReference>
<dbReference type="PANTHER" id="PTHR30487">
    <property type="entry name" value="TYPE 4 PREPILIN-LIKE PROTEINS LEADER PEPTIDE-PROCESSING ENZYME"/>
    <property type="match status" value="1"/>
</dbReference>
<sequence>MVVGLSLIAGLATGFLIKRCINYLSINGYKVDNKSLFLEMLCGFIWVWAINSLNIQNALVFAGISSILIGIGFVDLNTFQIPFAFVIAGVLIVLIALLGEVIPVSSFLWGIFVGAVIPLIIMGGMWMITKRQGMGFGDIQLGFVLGAWLGPMRMALTLFTASVLSLTMWIAVSFMKGFDKDRALPFAPFLAASGIGVYVGSVYYPGIFHLLILQ</sequence>
<keyword evidence="2" id="KW-0812">Transmembrane</keyword>
<keyword evidence="2" id="KW-0472">Membrane</keyword>
<comment type="similarity">
    <text evidence="1">Belongs to the peptidase A24 family.</text>
</comment>
<dbReference type="Gene3D" id="1.20.120.1220">
    <property type="match status" value="1"/>
</dbReference>
<dbReference type="PANTHER" id="PTHR30487:SF0">
    <property type="entry name" value="PREPILIN LEADER PEPTIDASE_N-METHYLTRANSFERASE-RELATED"/>
    <property type="match status" value="1"/>
</dbReference>
<organism evidence="4">
    <name type="scientific">marine metagenome</name>
    <dbReference type="NCBI Taxonomy" id="408172"/>
    <lineage>
        <taxon>unclassified sequences</taxon>
        <taxon>metagenomes</taxon>
        <taxon>ecological metagenomes</taxon>
    </lineage>
</organism>
<dbReference type="PRINTS" id="PR00864">
    <property type="entry name" value="PREPILNPTASE"/>
</dbReference>
<proteinExistence type="inferred from homology"/>
<feature type="transmembrane region" description="Helical" evidence="2">
    <location>
        <begin position="6"/>
        <end position="24"/>
    </location>
</feature>
<dbReference type="GO" id="GO:0004190">
    <property type="term" value="F:aspartic-type endopeptidase activity"/>
    <property type="evidence" value="ECO:0007669"/>
    <property type="project" value="InterPro"/>
</dbReference>
<dbReference type="AlphaFoldDB" id="A0A381ULE5"/>
<evidence type="ECO:0000256" key="1">
    <source>
        <dbReference type="ARBA" id="ARBA00005801"/>
    </source>
</evidence>
<feature type="domain" description="Prepilin type IV endopeptidase peptidase" evidence="3">
    <location>
        <begin position="65"/>
        <end position="169"/>
    </location>
</feature>
<feature type="transmembrane region" description="Helical" evidence="2">
    <location>
        <begin position="108"/>
        <end position="129"/>
    </location>
</feature>
<dbReference type="InterPro" id="IPR000045">
    <property type="entry name" value="Prepilin_IV_endopep_pep"/>
</dbReference>
<evidence type="ECO:0000256" key="2">
    <source>
        <dbReference type="SAM" id="Phobius"/>
    </source>
</evidence>
<dbReference type="InterPro" id="IPR050882">
    <property type="entry name" value="Prepilin_peptidase/N-MTase"/>
</dbReference>
<accession>A0A381ULE5</accession>
<dbReference type="Pfam" id="PF01478">
    <property type="entry name" value="Peptidase_A24"/>
    <property type="match status" value="1"/>
</dbReference>
<feature type="transmembrane region" description="Helical" evidence="2">
    <location>
        <begin position="36"/>
        <end position="53"/>
    </location>
</feature>
<name>A0A381ULE5_9ZZZZ</name>
<evidence type="ECO:0000259" key="3">
    <source>
        <dbReference type="Pfam" id="PF01478"/>
    </source>
</evidence>
<evidence type="ECO:0000313" key="4">
    <source>
        <dbReference type="EMBL" id="SVA28551.1"/>
    </source>
</evidence>
<feature type="transmembrane region" description="Helical" evidence="2">
    <location>
        <begin position="59"/>
        <end position="76"/>
    </location>
</feature>
<gene>
    <name evidence="4" type="ORF">METZ01_LOCUS81405</name>
</gene>
<dbReference type="EMBL" id="UINC01006604">
    <property type="protein sequence ID" value="SVA28551.1"/>
    <property type="molecule type" value="Genomic_DNA"/>
</dbReference>
<dbReference type="InterPro" id="IPR014032">
    <property type="entry name" value="Peptidase_A24A_bac"/>
</dbReference>
<keyword evidence="2" id="KW-1133">Transmembrane helix</keyword>